<reference evidence="10" key="1">
    <citation type="submission" date="2025-08" db="UniProtKB">
        <authorList>
            <consortium name="RefSeq"/>
        </authorList>
    </citation>
    <scope>IDENTIFICATION</scope>
    <source>
        <tissue evidence="10">Skeletal muscle</tissue>
    </source>
</reference>
<dbReference type="OrthoDB" id="10262646at2759"/>
<feature type="domain" description="PTHB1 N-terminal" evidence="8">
    <location>
        <begin position="1"/>
        <end position="150"/>
    </location>
</feature>
<protein>
    <submittedName>
        <fullName evidence="10">Uncharacterized protein LOC106543667</fullName>
    </submittedName>
</protein>
<dbReference type="Proteomes" id="UP000504617">
    <property type="component" value="Unplaced"/>
</dbReference>
<dbReference type="Gene3D" id="3.40.50.2300">
    <property type="match status" value="3"/>
</dbReference>
<keyword evidence="3" id="KW-1133">Transmembrane helix</keyword>
<dbReference type="AlphaFoldDB" id="A0A6I9XMQ6"/>
<evidence type="ECO:0000256" key="5">
    <source>
        <dbReference type="ARBA" id="ARBA00023170"/>
    </source>
</evidence>
<sequence length="372" mass="42126">MSLFKAREWWSTIVGNKEEFDQGCLCVANIDNSSSAQDKIIVGSYMGFLRIYHPHPIKPGHVMQAEDMLLEVQLCEPILQVEVGKFVSGTELLHLAVLHCKKLCVYAVSGSLGNTEYGNQYQLKCMYEHSLYRTAYNMTYGPFGGIKDDILIFTETLEEHIKLVCQVLKKLLVVKLYIKLCNWLHQGEQEIGAFKQDNLGVVTKFYQHILALVFAIDEINYNPKILPNATLGFHVFDSYSDSKMTYRTVLDLLFTSQVFVPNYKCGSQKNAIGIIGGFGSDTTSRMADILHLYKIPQLHSFLQRISFNNSAGDEITFNDHGELAGGFDITNLATFSNNSYIKVQVGRLDPHKGFTIDEDKIEWERDFTQVGK</sequence>
<dbReference type="InterPro" id="IPR000337">
    <property type="entry name" value="GPCR_3"/>
</dbReference>
<evidence type="ECO:0000259" key="8">
    <source>
        <dbReference type="Pfam" id="PF14727"/>
    </source>
</evidence>
<dbReference type="GeneID" id="106543667"/>
<dbReference type="PANTHER" id="PTHR20991">
    <property type="entry name" value="PARATHYROID HORMONE-RESPONSIVE B1 GENE"/>
    <property type="match status" value="1"/>
</dbReference>
<dbReference type="GO" id="GO:0060271">
    <property type="term" value="P:cilium assembly"/>
    <property type="evidence" value="ECO:0007669"/>
    <property type="project" value="TreeGrafter"/>
</dbReference>
<dbReference type="PRINTS" id="PR00248">
    <property type="entry name" value="GPCRMGR"/>
</dbReference>
<comment type="subcellular location">
    <subcellularLocation>
        <location evidence="1">Membrane</location>
        <topology evidence="1">Multi-pass membrane protein</topology>
    </subcellularLocation>
</comment>
<evidence type="ECO:0000256" key="4">
    <source>
        <dbReference type="ARBA" id="ARBA00023136"/>
    </source>
</evidence>
<dbReference type="GO" id="GO:0034464">
    <property type="term" value="C:BBSome"/>
    <property type="evidence" value="ECO:0007669"/>
    <property type="project" value="InterPro"/>
</dbReference>
<evidence type="ECO:0000256" key="2">
    <source>
        <dbReference type="ARBA" id="ARBA00022692"/>
    </source>
</evidence>
<dbReference type="Pfam" id="PF01094">
    <property type="entry name" value="ANF_receptor"/>
    <property type="match status" value="1"/>
</dbReference>
<name>A0A6I9XMQ6_9SAUR</name>
<evidence type="ECO:0000256" key="1">
    <source>
        <dbReference type="ARBA" id="ARBA00004141"/>
    </source>
</evidence>
<evidence type="ECO:0000313" key="9">
    <source>
        <dbReference type="Proteomes" id="UP000504617"/>
    </source>
</evidence>
<dbReference type="RefSeq" id="XP_013915201.1">
    <property type="nucleotide sequence ID" value="XM_014059726.1"/>
</dbReference>
<dbReference type="InterPro" id="IPR028082">
    <property type="entry name" value="Peripla_BP_I"/>
</dbReference>
<keyword evidence="2" id="KW-0812">Transmembrane</keyword>
<proteinExistence type="predicted"/>
<evidence type="ECO:0000256" key="3">
    <source>
        <dbReference type="ARBA" id="ARBA00022989"/>
    </source>
</evidence>
<evidence type="ECO:0000259" key="7">
    <source>
        <dbReference type="Pfam" id="PF01094"/>
    </source>
</evidence>
<keyword evidence="5" id="KW-0675">Receptor</keyword>
<dbReference type="GO" id="GO:0004930">
    <property type="term" value="F:G protein-coupled receptor activity"/>
    <property type="evidence" value="ECO:0007669"/>
    <property type="project" value="InterPro"/>
</dbReference>
<dbReference type="GO" id="GO:0016020">
    <property type="term" value="C:membrane"/>
    <property type="evidence" value="ECO:0007669"/>
    <property type="project" value="UniProtKB-SubCell"/>
</dbReference>
<dbReference type="InterPro" id="IPR028073">
    <property type="entry name" value="PHTB1_N_dom"/>
</dbReference>
<dbReference type="Pfam" id="PF14727">
    <property type="entry name" value="PHTB1_N"/>
    <property type="match status" value="1"/>
</dbReference>
<feature type="domain" description="Receptor ligand binding region" evidence="7">
    <location>
        <begin position="211"/>
        <end position="298"/>
    </location>
</feature>
<dbReference type="SUPFAM" id="SSF53822">
    <property type="entry name" value="Periplasmic binding protein-like I"/>
    <property type="match status" value="2"/>
</dbReference>
<dbReference type="PANTHER" id="PTHR20991:SF0">
    <property type="entry name" value="PROTEIN PTHB1"/>
    <property type="match status" value="1"/>
</dbReference>
<dbReference type="KEGG" id="tsr:106543667"/>
<keyword evidence="4" id="KW-0472">Membrane</keyword>
<keyword evidence="9" id="KW-1185">Reference proteome</keyword>
<dbReference type="InterPro" id="IPR026511">
    <property type="entry name" value="PTHB1"/>
</dbReference>
<dbReference type="InterPro" id="IPR001828">
    <property type="entry name" value="ANF_lig-bd_rcpt"/>
</dbReference>
<evidence type="ECO:0000313" key="10">
    <source>
        <dbReference type="RefSeq" id="XP_013915201.1"/>
    </source>
</evidence>
<accession>A0A6I9XMQ6</accession>
<gene>
    <name evidence="10" type="primary">LOC106543667</name>
</gene>
<evidence type="ECO:0000256" key="6">
    <source>
        <dbReference type="ARBA" id="ARBA00023180"/>
    </source>
</evidence>
<keyword evidence="6" id="KW-0325">Glycoprotein</keyword>
<organism evidence="9 10">
    <name type="scientific">Thamnophis sirtalis</name>
    <dbReference type="NCBI Taxonomy" id="35019"/>
    <lineage>
        <taxon>Eukaryota</taxon>
        <taxon>Metazoa</taxon>
        <taxon>Chordata</taxon>
        <taxon>Craniata</taxon>
        <taxon>Vertebrata</taxon>
        <taxon>Euteleostomi</taxon>
        <taxon>Lepidosauria</taxon>
        <taxon>Squamata</taxon>
        <taxon>Bifurcata</taxon>
        <taxon>Unidentata</taxon>
        <taxon>Episquamata</taxon>
        <taxon>Toxicofera</taxon>
        <taxon>Serpentes</taxon>
        <taxon>Colubroidea</taxon>
        <taxon>Colubridae</taxon>
        <taxon>Natricinae</taxon>
        <taxon>Thamnophis</taxon>
    </lineage>
</organism>